<evidence type="ECO:0000313" key="4">
    <source>
        <dbReference type="Proteomes" id="UP000008550"/>
    </source>
</evidence>
<dbReference type="InterPro" id="IPR009057">
    <property type="entry name" value="Homeodomain-like_sf"/>
</dbReference>
<dbReference type="STRING" id="498761.HM1_1155"/>
<evidence type="ECO:0000313" key="3">
    <source>
        <dbReference type="EMBL" id="ABZ83419.1"/>
    </source>
</evidence>
<dbReference type="InterPro" id="IPR036397">
    <property type="entry name" value="RNaseH_sf"/>
</dbReference>
<dbReference type="InterPro" id="IPR012337">
    <property type="entry name" value="RNaseH-like_sf"/>
</dbReference>
<dbReference type="HOGENOM" id="CLU_043663_1_0_9"/>
<dbReference type="SUPFAM" id="SSF46689">
    <property type="entry name" value="Homeodomain-like"/>
    <property type="match status" value="1"/>
</dbReference>
<dbReference type="PANTHER" id="PTHR46889">
    <property type="entry name" value="TRANSPOSASE INSF FOR INSERTION SEQUENCE IS3B-RELATED"/>
    <property type="match status" value="1"/>
</dbReference>
<dbReference type="PANTHER" id="PTHR46889:SF4">
    <property type="entry name" value="TRANSPOSASE INSO FOR INSERTION SEQUENCE ELEMENT IS911B-RELATED"/>
    <property type="match status" value="1"/>
</dbReference>
<dbReference type="eggNOG" id="COG2801">
    <property type="taxonomic scope" value="Bacteria"/>
</dbReference>
<dbReference type="AlphaFoldDB" id="B0THI1"/>
<dbReference type="PROSITE" id="PS50994">
    <property type="entry name" value="INTEGRASE"/>
    <property type="match status" value="1"/>
</dbReference>
<feature type="region of interest" description="Disordered" evidence="1">
    <location>
        <begin position="112"/>
        <end position="134"/>
    </location>
</feature>
<evidence type="ECO:0000259" key="2">
    <source>
        <dbReference type="PROSITE" id="PS50994"/>
    </source>
</evidence>
<evidence type="ECO:0000256" key="1">
    <source>
        <dbReference type="SAM" id="MobiDB-lite"/>
    </source>
</evidence>
<gene>
    <name evidence="3" type="ORF">HM1_1155</name>
</gene>
<dbReference type="Pfam" id="PF13565">
    <property type="entry name" value="HTH_32"/>
    <property type="match status" value="1"/>
</dbReference>
<dbReference type="NCBIfam" id="NF033516">
    <property type="entry name" value="transpos_IS3"/>
    <property type="match status" value="1"/>
</dbReference>
<dbReference type="Gene3D" id="3.30.420.10">
    <property type="entry name" value="Ribonuclease H-like superfamily/Ribonuclease H"/>
    <property type="match status" value="1"/>
</dbReference>
<accession>B0THI1</accession>
<keyword evidence="4" id="KW-1185">Reference proteome</keyword>
<dbReference type="InterPro" id="IPR048020">
    <property type="entry name" value="Transpos_IS3"/>
</dbReference>
<dbReference type="Pfam" id="PF00665">
    <property type="entry name" value="rve"/>
    <property type="match status" value="1"/>
</dbReference>
<dbReference type="InterPro" id="IPR001584">
    <property type="entry name" value="Integrase_cat-core"/>
</dbReference>
<dbReference type="KEGG" id="hmo:HM1_1155"/>
<dbReference type="InterPro" id="IPR050900">
    <property type="entry name" value="Transposase_IS3/IS150/IS904"/>
</dbReference>
<dbReference type="GO" id="GO:0003676">
    <property type="term" value="F:nucleic acid binding"/>
    <property type="evidence" value="ECO:0007669"/>
    <property type="project" value="InterPro"/>
</dbReference>
<dbReference type="SUPFAM" id="SSF53098">
    <property type="entry name" value="Ribonuclease H-like"/>
    <property type="match status" value="1"/>
</dbReference>
<organism evidence="3 4">
    <name type="scientific">Heliobacterium modesticaldum (strain ATCC 51547 / Ice1)</name>
    <dbReference type="NCBI Taxonomy" id="498761"/>
    <lineage>
        <taxon>Bacteria</taxon>
        <taxon>Bacillati</taxon>
        <taxon>Bacillota</taxon>
        <taxon>Clostridia</taxon>
        <taxon>Eubacteriales</taxon>
        <taxon>Heliobacteriaceae</taxon>
        <taxon>Heliomicrobium</taxon>
    </lineage>
</organism>
<protein>
    <submittedName>
        <fullName evidence="3">Transposase, putative</fullName>
    </submittedName>
</protein>
<dbReference type="EMBL" id="CP000930">
    <property type="protein sequence ID" value="ABZ83419.1"/>
    <property type="molecule type" value="Genomic_DNA"/>
</dbReference>
<reference evidence="3 4" key="1">
    <citation type="journal article" date="2008" name="J. Bacteriol.">
        <title>The genome of Heliobacterium modesticaldum, a phototrophic representative of the Firmicutes containing the simplest photosynthetic apparatus.</title>
        <authorList>
            <person name="Sattley W.M."/>
            <person name="Madigan M.T."/>
            <person name="Swingley W.D."/>
            <person name="Cheung P.C."/>
            <person name="Clocksin K.M."/>
            <person name="Conrad A.L."/>
            <person name="Dejesa L.C."/>
            <person name="Honchak B.M."/>
            <person name="Jung D.O."/>
            <person name="Karbach L.E."/>
            <person name="Kurdoglu A."/>
            <person name="Lahiri S."/>
            <person name="Mastrian S.D."/>
            <person name="Page L.E."/>
            <person name="Taylor H.L."/>
            <person name="Wang Z.T."/>
            <person name="Raymond J."/>
            <person name="Chen M."/>
            <person name="Blankenship R.E."/>
            <person name="Touchman J.W."/>
        </authorList>
    </citation>
    <scope>NUCLEOTIDE SEQUENCE [LARGE SCALE GENOMIC DNA]</scope>
    <source>
        <strain evidence="4">ATCC 51547 / Ice1</strain>
    </source>
</reference>
<sequence length="387" mass="44771">MISAQDRRTVVELIKEANINGAQISKACKVLSISRRTYERWNKSGDEIADRRPLAQRPVPKNKLTEEERQEVLNTVNQKEYSSLPPSQIVPDLADKGIYIASESTIYRILRESEQQHHRGRSKRPSPRPPETHIATAPNQVWSWDISWLPGPAHGIYYRLYLILDIFSRYIVGWEIWEKETAEYASELVKKAVISEKIKGQPLVLHSDNGSPMKASSFLVLLEKLGVSSSFSRPRVSNDNPYSESLFRTCKYRPDYPYKGFGTLQDARKWMSQFVYWYNEKHRHSGLQFIKPRQRHEGRALEILEKRRKVYEEARNRHPERWARGTRNWALSDKVALNPTKEDHRRIPEGGGRFLKRMLSNPAAAACGRSEAKSLDECARLSKADQS</sequence>
<proteinExistence type="predicted"/>
<name>B0THI1_HELMI</name>
<dbReference type="GO" id="GO:0015074">
    <property type="term" value="P:DNA integration"/>
    <property type="evidence" value="ECO:0007669"/>
    <property type="project" value="InterPro"/>
</dbReference>
<dbReference type="Proteomes" id="UP000008550">
    <property type="component" value="Chromosome"/>
</dbReference>
<feature type="domain" description="Integrase catalytic" evidence="2">
    <location>
        <begin position="134"/>
        <end position="300"/>
    </location>
</feature>